<evidence type="ECO:0000256" key="5">
    <source>
        <dbReference type="SAM" id="MobiDB-lite"/>
    </source>
</evidence>
<dbReference type="Pfam" id="PF11806">
    <property type="entry name" value="Enterochelin_N"/>
    <property type="match status" value="1"/>
</dbReference>
<comment type="subcellular location">
    <subcellularLocation>
        <location evidence="1">Cytoplasm</location>
    </subcellularLocation>
</comment>
<dbReference type="GO" id="GO:0008849">
    <property type="term" value="F:enterochelin esterase activity"/>
    <property type="evidence" value="ECO:0007669"/>
    <property type="project" value="InterPro"/>
</dbReference>
<reference evidence="7" key="2">
    <citation type="submission" date="2020-09" db="EMBL/GenBank/DDBJ databases">
        <authorList>
            <person name="Sun Q."/>
            <person name="Ohkuma M."/>
        </authorList>
    </citation>
    <scope>NUCLEOTIDE SEQUENCE</scope>
    <source>
        <strain evidence="7">JCM 3090</strain>
    </source>
</reference>
<dbReference type="InterPro" id="IPR021764">
    <property type="entry name" value="Enterochelin_esterase_N"/>
</dbReference>
<dbReference type="GO" id="GO:0005506">
    <property type="term" value="F:iron ion binding"/>
    <property type="evidence" value="ECO:0007669"/>
    <property type="project" value="InterPro"/>
</dbReference>
<evidence type="ECO:0000256" key="1">
    <source>
        <dbReference type="ARBA" id="ARBA00004496"/>
    </source>
</evidence>
<dbReference type="Pfam" id="PF00756">
    <property type="entry name" value="Esterase"/>
    <property type="match status" value="1"/>
</dbReference>
<proteinExistence type="inferred from homology"/>
<protein>
    <submittedName>
        <fullName evidence="7">Enterochelin esterase</fullName>
    </submittedName>
</protein>
<dbReference type="InterPro" id="IPR050583">
    <property type="entry name" value="Mycobacterial_A85_antigen"/>
</dbReference>
<dbReference type="Gene3D" id="3.40.50.1820">
    <property type="entry name" value="alpha/beta hydrolase"/>
    <property type="match status" value="1"/>
</dbReference>
<feature type="region of interest" description="Disordered" evidence="5">
    <location>
        <begin position="143"/>
        <end position="171"/>
    </location>
</feature>
<comment type="similarity">
    <text evidence="4">Belongs to the Fes family.</text>
</comment>
<dbReference type="InterPro" id="IPR014756">
    <property type="entry name" value="Ig_E-set"/>
</dbReference>
<comment type="caution">
    <text evidence="7">The sequence shown here is derived from an EMBL/GenBank/DDBJ whole genome shotgun (WGS) entry which is preliminary data.</text>
</comment>
<feature type="domain" description="Enterochelin esterase N-terminal" evidence="6">
    <location>
        <begin position="83"/>
        <end position="182"/>
    </location>
</feature>
<evidence type="ECO:0000259" key="6">
    <source>
        <dbReference type="Pfam" id="PF11806"/>
    </source>
</evidence>
<feature type="region of interest" description="Disordered" evidence="5">
    <location>
        <begin position="1"/>
        <end position="34"/>
    </location>
</feature>
<reference evidence="7" key="1">
    <citation type="journal article" date="2014" name="Int. J. Syst. Evol. Microbiol.">
        <title>Complete genome sequence of Corynebacterium casei LMG S-19264T (=DSM 44701T), isolated from a smear-ripened cheese.</title>
        <authorList>
            <consortium name="US DOE Joint Genome Institute (JGI-PGF)"/>
            <person name="Walter F."/>
            <person name="Albersmeier A."/>
            <person name="Kalinowski J."/>
            <person name="Ruckert C."/>
        </authorList>
    </citation>
    <scope>NUCLEOTIDE SEQUENCE</scope>
    <source>
        <strain evidence="7">JCM 3090</strain>
    </source>
</reference>
<evidence type="ECO:0000256" key="2">
    <source>
        <dbReference type="ARBA" id="ARBA00022490"/>
    </source>
</evidence>
<dbReference type="PANTHER" id="PTHR48098">
    <property type="entry name" value="ENTEROCHELIN ESTERASE-RELATED"/>
    <property type="match status" value="1"/>
</dbReference>
<keyword evidence="2" id="KW-0963">Cytoplasm</keyword>
<organism evidence="7 8">
    <name type="scientific">Pilimelia anulata</name>
    <dbReference type="NCBI Taxonomy" id="53371"/>
    <lineage>
        <taxon>Bacteria</taxon>
        <taxon>Bacillati</taxon>
        <taxon>Actinomycetota</taxon>
        <taxon>Actinomycetes</taxon>
        <taxon>Micromonosporales</taxon>
        <taxon>Micromonosporaceae</taxon>
        <taxon>Pilimelia</taxon>
    </lineage>
</organism>
<dbReference type="EMBL" id="BMQB01000009">
    <property type="protein sequence ID" value="GGK04117.1"/>
    <property type="molecule type" value="Genomic_DNA"/>
</dbReference>
<sequence>MNPTAPPPHPVTAPAHAATDGNRPPPIPRPVPPPICASPRIARLTADLAAGRAGALPAFWAEVAAAGTPLAEPPPDGGGGVVLTFLWRSADAAEVVLLANKLADRHDPAASRMRRLGGADVWHLSYRLPADWRGSYHVAVRAAPGGRPTLHPDPHNADRLPQSAGPPRSIAEAPAAAAAPRWWEPRPGTPAGAIAPVAVDGRRVWRYLPPAGGSPAAAAGGDATGAGPLPVLVLLDGDIWGPLLPVAPLLDNLIHAGRLPPLAALLPDSGGPAARAADYTCSEAYADWLAALVPAALGDRATADPDRTIIAGQSLGGLAAVHAGLRAPHRFGRVLAQSGAFWWPSAPAGAAEWLTRYVAATPRRPIRLHFEVGTDEWVNRPPLDRLRAALAARGYPVTHREFAGGHDRACWRADLADALTTLHTDP</sequence>
<dbReference type="GO" id="GO:0006826">
    <property type="term" value="P:iron ion transport"/>
    <property type="evidence" value="ECO:0007669"/>
    <property type="project" value="InterPro"/>
</dbReference>
<gene>
    <name evidence="7" type="ORF">GCM10010123_37590</name>
</gene>
<accession>A0A8J3BC38</accession>
<dbReference type="GO" id="GO:0005975">
    <property type="term" value="P:carbohydrate metabolic process"/>
    <property type="evidence" value="ECO:0007669"/>
    <property type="project" value="UniProtKB-ARBA"/>
</dbReference>
<dbReference type="GO" id="GO:0005737">
    <property type="term" value="C:cytoplasm"/>
    <property type="evidence" value="ECO:0007669"/>
    <property type="project" value="UniProtKB-SubCell"/>
</dbReference>
<feature type="compositionally biased region" description="Pro residues" evidence="5">
    <location>
        <begin position="1"/>
        <end position="11"/>
    </location>
</feature>
<evidence type="ECO:0000313" key="7">
    <source>
        <dbReference type="EMBL" id="GGK04117.1"/>
    </source>
</evidence>
<evidence type="ECO:0000256" key="4">
    <source>
        <dbReference type="ARBA" id="ARBA00024201"/>
    </source>
</evidence>
<keyword evidence="8" id="KW-1185">Reference proteome</keyword>
<feature type="compositionally biased region" description="Pro residues" evidence="5">
    <location>
        <begin position="23"/>
        <end position="34"/>
    </location>
</feature>
<name>A0A8J3BC38_9ACTN</name>
<dbReference type="SUPFAM" id="SSF81296">
    <property type="entry name" value="E set domains"/>
    <property type="match status" value="1"/>
</dbReference>
<evidence type="ECO:0000313" key="8">
    <source>
        <dbReference type="Proteomes" id="UP000649739"/>
    </source>
</evidence>
<dbReference type="InterPro" id="IPR000801">
    <property type="entry name" value="Esterase-like"/>
</dbReference>
<dbReference type="PANTHER" id="PTHR48098:SF3">
    <property type="entry name" value="IRON(III) ENTEROBACTIN ESTERASE"/>
    <property type="match status" value="1"/>
</dbReference>
<dbReference type="InterPro" id="IPR013783">
    <property type="entry name" value="Ig-like_fold"/>
</dbReference>
<keyword evidence="3" id="KW-0378">Hydrolase</keyword>
<dbReference type="AlphaFoldDB" id="A0A8J3BC38"/>
<dbReference type="Proteomes" id="UP000649739">
    <property type="component" value="Unassembled WGS sequence"/>
</dbReference>
<evidence type="ECO:0000256" key="3">
    <source>
        <dbReference type="ARBA" id="ARBA00022801"/>
    </source>
</evidence>
<dbReference type="Gene3D" id="2.60.40.10">
    <property type="entry name" value="Immunoglobulins"/>
    <property type="match status" value="1"/>
</dbReference>
<dbReference type="InterPro" id="IPR029058">
    <property type="entry name" value="AB_hydrolase_fold"/>
</dbReference>
<dbReference type="SUPFAM" id="SSF53474">
    <property type="entry name" value="alpha/beta-Hydrolases"/>
    <property type="match status" value="1"/>
</dbReference>